<evidence type="ECO:0000313" key="2">
    <source>
        <dbReference type="EMBL" id="KAK9501799.1"/>
    </source>
</evidence>
<dbReference type="Proteomes" id="UP001461498">
    <property type="component" value="Unassembled WGS sequence"/>
</dbReference>
<evidence type="ECO:0008006" key="4">
    <source>
        <dbReference type="Google" id="ProtNLM"/>
    </source>
</evidence>
<reference evidence="2 3" key="1">
    <citation type="submission" date="2022-12" db="EMBL/GenBank/DDBJ databases">
        <title>Chromosome-level genome assembly of true bugs.</title>
        <authorList>
            <person name="Ma L."/>
            <person name="Li H."/>
        </authorList>
    </citation>
    <scope>NUCLEOTIDE SEQUENCE [LARGE SCALE GENOMIC DNA]</scope>
    <source>
        <strain evidence="2">Lab_2022b</strain>
    </source>
</reference>
<name>A0AAW1CT66_9HEMI</name>
<gene>
    <name evidence="2" type="ORF">O3M35_012466</name>
</gene>
<organism evidence="2 3">
    <name type="scientific">Rhynocoris fuscipes</name>
    <dbReference type="NCBI Taxonomy" id="488301"/>
    <lineage>
        <taxon>Eukaryota</taxon>
        <taxon>Metazoa</taxon>
        <taxon>Ecdysozoa</taxon>
        <taxon>Arthropoda</taxon>
        <taxon>Hexapoda</taxon>
        <taxon>Insecta</taxon>
        <taxon>Pterygota</taxon>
        <taxon>Neoptera</taxon>
        <taxon>Paraneoptera</taxon>
        <taxon>Hemiptera</taxon>
        <taxon>Heteroptera</taxon>
        <taxon>Panheteroptera</taxon>
        <taxon>Cimicomorpha</taxon>
        <taxon>Reduviidae</taxon>
        <taxon>Harpactorinae</taxon>
        <taxon>Harpactorini</taxon>
        <taxon>Rhynocoris</taxon>
    </lineage>
</organism>
<evidence type="ECO:0000313" key="3">
    <source>
        <dbReference type="Proteomes" id="UP001461498"/>
    </source>
</evidence>
<sequence length="214" mass="25232">MGAYSSKKLLKYFSYGIKYLNTIPKWKKSQYKLGGKEYETAKQKIRLMPTTSSFFNLLRSIKERYPQLSQTQIVMIGSHVWSQLTWPEKKPFYVAAWKQQFKRDIQRRKLNMCNMNGRLNRVPTPEKRLKYNLRSKKKVPSSPGPLGAEKEPLEEKRKLLRRPKSKMTRWTSMYESDTRLFLPIKHNALSVVNNLLENSNEELIKSKLKTIIAS</sequence>
<keyword evidence="3" id="KW-1185">Reference proteome</keyword>
<dbReference type="AlphaFoldDB" id="A0AAW1CT66"/>
<evidence type="ECO:0000256" key="1">
    <source>
        <dbReference type="SAM" id="MobiDB-lite"/>
    </source>
</evidence>
<comment type="caution">
    <text evidence="2">The sequence shown here is derived from an EMBL/GenBank/DDBJ whole genome shotgun (WGS) entry which is preliminary data.</text>
</comment>
<dbReference type="EMBL" id="JAPXFL010000009">
    <property type="protein sequence ID" value="KAK9501799.1"/>
    <property type="molecule type" value="Genomic_DNA"/>
</dbReference>
<accession>A0AAW1CT66</accession>
<feature type="region of interest" description="Disordered" evidence="1">
    <location>
        <begin position="134"/>
        <end position="158"/>
    </location>
</feature>
<dbReference type="GO" id="GO:0005634">
    <property type="term" value="C:nucleus"/>
    <property type="evidence" value="ECO:0007669"/>
    <property type="project" value="UniProtKB-ARBA"/>
</dbReference>
<dbReference type="SUPFAM" id="SSF47095">
    <property type="entry name" value="HMG-box"/>
    <property type="match status" value="1"/>
</dbReference>
<dbReference type="InterPro" id="IPR036910">
    <property type="entry name" value="HMG_box_dom_sf"/>
</dbReference>
<feature type="compositionally biased region" description="Basic and acidic residues" evidence="1">
    <location>
        <begin position="148"/>
        <end position="157"/>
    </location>
</feature>
<protein>
    <recommendedName>
        <fullName evidence="4">HMG box domain-containing protein</fullName>
    </recommendedName>
</protein>
<proteinExistence type="predicted"/>